<feature type="chain" id="PRO_5032415142" description="Lipoprotein" evidence="1">
    <location>
        <begin position="20"/>
        <end position="150"/>
    </location>
</feature>
<accession>A0A841H5H8</accession>
<feature type="signal peptide" evidence="1">
    <location>
        <begin position="1"/>
        <end position="19"/>
    </location>
</feature>
<evidence type="ECO:0000313" key="3">
    <source>
        <dbReference type="Proteomes" id="UP000582837"/>
    </source>
</evidence>
<keyword evidence="3" id="KW-1185">Reference proteome</keyword>
<dbReference type="Proteomes" id="UP000582837">
    <property type="component" value="Unassembled WGS sequence"/>
</dbReference>
<evidence type="ECO:0000256" key="1">
    <source>
        <dbReference type="SAM" id="SignalP"/>
    </source>
</evidence>
<dbReference type="EMBL" id="JACHIA010000023">
    <property type="protein sequence ID" value="MBB6073337.1"/>
    <property type="molecule type" value="Genomic_DNA"/>
</dbReference>
<protein>
    <recommendedName>
        <fullName evidence="4">Lipoprotein</fullName>
    </recommendedName>
</protein>
<evidence type="ECO:0008006" key="4">
    <source>
        <dbReference type="Google" id="ProtNLM"/>
    </source>
</evidence>
<comment type="caution">
    <text evidence="2">The sequence shown here is derived from an EMBL/GenBank/DDBJ whole genome shotgun (WGS) entry which is preliminary data.</text>
</comment>
<gene>
    <name evidence="2" type="ORF">HNQ61_005004</name>
</gene>
<organism evidence="2 3">
    <name type="scientific">Longimicrobium terrae</name>
    <dbReference type="NCBI Taxonomy" id="1639882"/>
    <lineage>
        <taxon>Bacteria</taxon>
        <taxon>Pseudomonadati</taxon>
        <taxon>Gemmatimonadota</taxon>
        <taxon>Longimicrobiia</taxon>
        <taxon>Longimicrobiales</taxon>
        <taxon>Longimicrobiaceae</taxon>
        <taxon>Longimicrobium</taxon>
    </lineage>
</organism>
<evidence type="ECO:0000313" key="2">
    <source>
        <dbReference type="EMBL" id="MBB6073337.1"/>
    </source>
</evidence>
<dbReference type="PROSITE" id="PS51257">
    <property type="entry name" value="PROKAR_LIPOPROTEIN"/>
    <property type="match status" value="1"/>
</dbReference>
<name>A0A841H5H8_9BACT</name>
<dbReference type="AlphaFoldDB" id="A0A841H5H8"/>
<dbReference type="RefSeq" id="WP_170033001.1">
    <property type="nucleotide sequence ID" value="NZ_JABDTL010000001.1"/>
</dbReference>
<keyword evidence="1" id="KW-0732">Signal</keyword>
<proteinExistence type="predicted"/>
<reference evidence="2 3" key="1">
    <citation type="submission" date="2020-08" db="EMBL/GenBank/DDBJ databases">
        <title>Genomic Encyclopedia of Type Strains, Phase IV (KMG-IV): sequencing the most valuable type-strain genomes for metagenomic binning, comparative biology and taxonomic classification.</title>
        <authorList>
            <person name="Goeker M."/>
        </authorList>
    </citation>
    <scope>NUCLEOTIDE SEQUENCE [LARGE SCALE GENOMIC DNA]</scope>
    <source>
        <strain evidence="2 3">DSM 29007</strain>
    </source>
</reference>
<sequence>MKTTIRLMTAGALASILLAGCDALGLDEDWERRQSQAVIGIEGAEIYTPQTVRAGAAFPVQIYTVGRGCMRRGGTEVQVNQQAREADLNPYDYQRRDTQGCTEDFRRFEHRVQLTFDQPGTATINVHLATPDGIQTIAPFVVTRAVQVVP</sequence>